<reference evidence="1" key="1">
    <citation type="submission" date="2023-03" db="EMBL/GenBank/DDBJ databases">
        <title>Chromosome-level genomes of two armyworms, Mythimna separata and Mythimna loreyi, provide insights into the biosynthesis and reception of sex pheromones.</title>
        <authorList>
            <person name="Zhao H."/>
        </authorList>
    </citation>
    <scope>NUCLEOTIDE SEQUENCE</scope>
    <source>
        <strain evidence="1">BeijingLab</strain>
    </source>
</reference>
<evidence type="ECO:0000313" key="1">
    <source>
        <dbReference type="EMBL" id="KAJ8714210.1"/>
    </source>
</evidence>
<sequence length="233" mass="26329">MKNVLIILFLYVVFAFGQLQWAQRARVKDHTKFYSEVIQETIYELERRGFSSLTLLNITHNVNLQIYNFLVNGTVNYTNGFLVSIQKIDVTGIGQSVNTLTIDGVPTARATVSGTLNFREAKLGYDVTFHAVNGEVHKYTGEYTHTLISWPISIQQNITTKEITVSTWLGSLSGGLHTMVYRPANSTTEVISREFSPHHNLAGVRTWENVIVPIILDVIKNKVPFPVICYNYC</sequence>
<comment type="caution">
    <text evidence="1">The sequence shown here is derived from an EMBL/GenBank/DDBJ whole genome shotgun (WGS) entry which is preliminary data.</text>
</comment>
<gene>
    <name evidence="1" type="ORF">PYW08_007830</name>
</gene>
<protein>
    <submittedName>
        <fullName evidence="1">Uncharacterized protein</fullName>
    </submittedName>
</protein>
<organism evidence="1 2">
    <name type="scientific">Mythimna loreyi</name>
    <dbReference type="NCBI Taxonomy" id="667449"/>
    <lineage>
        <taxon>Eukaryota</taxon>
        <taxon>Metazoa</taxon>
        <taxon>Ecdysozoa</taxon>
        <taxon>Arthropoda</taxon>
        <taxon>Hexapoda</taxon>
        <taxon>Insecta</taxon>
        <taxon>Pterygota</taxon>
        <taxon>Neoptera</taxon>
        <taxon>Endopterygota</taxon>
        <taxon>Lepidoptera</taxon>
        <taxon>Glossata</taxon>
        <taxon>Ditrysia</taxon>
        <taxon>Noctuoidea</taxon>
        <taxon>Noctuidae</taxon>
        <taxon>Noctuinae</taxon>
        <taxon>Hadenini</taxon>
        <taxon>Mythimna</taxon>
    </lineage>
</organism>
<dbReference type="EMBL" id="CM056796">
    <property type="protein sequence ID" value="KAJ8714210.1"/>
    <property type="molecule type" value="Genomic_DNA"/>
</dbReference>
<evidence type="ECO:0000313" key="2">
    <source>
        <dbReference type="Proteomes" id="UP001231649"/>
    </source>
</evidence>
<name>A0ACC2QDZ4_9NEOP</name>
<dbReference type="Proteomes" id="UP001231649">
    <property type="component" value="Chromosome 20"/>
</dbReference>
<proteinExistence type="predicted"/>
<accession>A0ACC2QDZ4</accession>
<keyword evidence="2" id="KW-1185">Reference proteome</keyword>